<dbReference type="Proteomes" id="UP001152799">
    <property type="component" value="Chromosome 6"/>
</dbReference>
<name>A0A9N9QRE5_9CUCU</name>
<gene>
    <name evidence="2" type="ORF">CEUTPL_LOCUS10624</name>
</gene>
<dbReference type="EMBL" id="OU892282">
    <property type="protein sequence ID" value="CAG9770167.1"/>
    <property type="molecule type" value="Genomic_DNA"/>
</dbReference>
<dbReference type="AlphaFoldDB" id="A0A9N9QRE5"/>
<protein>
    <recommendedName>
        <fullName evidence="1">RAP domain-containing protein</fullName>
    </recommendedName>
</protein>
<feature type="domain" description="RAP" evidence="1">
    <location>
        <begin position="590"/>
        <end position="647"/>
    </location>
</feature>
<dbReference type="OrthoDB" id="10064757at2759"/>
<evidence type="ECO:0000313" key="3">
    <source>
        <dbReference type="Proteomes" id="UP001152799"/>
    </source>
</evidence>
<dbReference type="PROSITE" id="PS51286">
    <property type="entry name" value="RAP"/>
    <property type="match status" value="1"/>
</dbReference>
<reference evidence="2" key="1">
    <citation type="submission" date="2022-01" db="EMBL/GenBank/DDBJ databases">
        <authorList>
            <person name="King R."/>
        </authorList>
    </citation>
    <scope>NUCLEOTIDE SEQUENCE</scope>
</reference>
<sequence length="650" mass="75903">MFTKKLMTKTLRAPSKPHSIFRELFACKAQYPSKNPQLLAQPLNLNQRQIRFCTVGTRQGFYDNENNFIFQIINRSSLIDNTLLDSRGKIIDEKSFTLYLSKDWRKSNATDIVKAFQTVKHYCISNGITVSDPRFDSLVDGLMDHCPKLTDNELLELLNCMAQYPMCQSLTEHNFHDMWSCLDDICCWKMQEWDIEKRFQIADAWYKLKLGKLIDYIFLLLDRHVKKAEVLSKDQLVRIFFYFNICRKRPVDFEYEFALEKKIHELSIDEMAVVALGYFKSQSKIKPEPIIEAMLNEVTNKAIGIHEITLTAIMKAVRFSFPKNLLQQIVIMLNALNPELDRLSETACLHVALVATSIQTFDADTLRKCSQKLVERLEHTRLKEIERLLNVLTMFSFDPNTQPDIFEISKQELLKESRINEITNHPRPFISALNYLSLKGVYNFKLLNRALDPEFIFKNFGKNAKMIPRELFSLDTCIDIECPDYKGNRLDTGLKYKCAKWQTEWAPSYDQFKKLSPKDKLFLDIKDLTEKIVGNKDFVMVQHVLPHFPSPDLIICKNTITGGFVKPEGLDRYILGDVMRPPKNRNLKWYALVALSWNNTMRNSCDILGHSAMKIRHLEKVGYTPVQIIWNQYMFISQEEKKKYILDKLI</sequence>
<evidence type="ECO:0000313" key="2">
    <source>
        <dbReference type="EMBL" id="CAG9770167.1"/>
    </source>
</evidence>
<dbReference type="SMART" id="SM00952">
    <property type="entry name" value="RAP"/>
    <property type="match status" value="1"/>
</dbReference>
<dbReference type="InterPro" id="IPR013584">
    <property type="entry name" value="RAP"/>
</dbReference>
<keyword evidence="3" id="KW-1185">Reference proteome</keyword>
<accession>A0A9N9QRE5</accession>
<proteinExistence type="predicted"/>
<organism evidence="2 3">
    <name type="scientific">Ceutorhynchus assimilis</name>
    <name type="common">cabbage seed weevil</name>
    <dbReference type="NCBI Taxonomy" id="467358"/>
    <lineage>
        <taxon>Eukaryota</taxon>
        <taxon>Metazoa</taxon>
        <taxon>Ecdysozoa</taxon>
        <taxon>Arthropoda</taxon>
        <taxon>Hexapoda</taxon>
        <taxon>Insecta</taxon>
        <taxon>Pterygota</taxon>
        <taxon>Neoptera</taxon>
        <taxon>Endopterygota</taxon>
        <taxon>Coleoptera</taxon>
        <taxon>Polyphaga</taxon>
        <taxon>Cucujiformia</taxon>
        <taxon>Curculionidae</taxon>
        <taxon>Ceutorhynchinae</taxon>
        <taxon>Ceutorhynchus</taxon>
    </lineage>
</organism>
<evidence type="ECO:0000259" key="1">
    <source>
        <dbReference type="PROSITE" id="PS51286"/>
    </source>
</evidence>